<dbReference type="InterPro" id="IPR044846">
    <property type="entry name" value="GH10"/>
</dbReference>
<keyword evidence="2" id="KW-0378">Hydrolase</keyword>
<dbReference type="PRINTS" id="PR00134">
    <property type="entry name" value="GLHYDRLASE10"/>
</dbReference>
<evidence type="ECO:0000313" key="7">
    <source>
        <dbReference type="Proteomes" id="UP001234989"/>
    </source>
</evidence>
<evidence type="ECO:0000313" key="6">
    <source>
        <dbReference type="EMBL" id="WMV51605.1"/>
    </source>
</evidence>
<gene>
    <name evidence="6" type="ORF">MTR67_044990</name>
</gene>
<dbReference type="Pfam" id="PF00331">
    <property type="entry name" value="Glyco_hydro_10"/>
    <property type="match status" value="1"/>
</dbReference>
<dbReference type="GO" id="GO:0000272">
    <property type="term" value="P:polysaccharide catabolic process"/>
    <property type="evidence" value="ECO:0007669"/>
    <property type="project" value="UniProtKB-KW"/>
</dbReference>
<keyword evidence="4" id="KW-0624">Polysaccharide degradation</keyword>
<reference evidence="6" key="1">
    <citation type="submission" date="2023-08" db="EMBL/GenBank/DDBJ databases">
        <title>A de novo genome assembly of Solanum verrucosum Schlechtendal, a Mexican diploid species geographically isolated from the other diploid A-genome species in potato relatives.</title>
        <authorList>
            <person name="Hosaka K."/>
        </authorList>
    </citation>
    <scope>NUCLEOTIDE SEQUENCE</scope>
    <source>
        <tissue evidence="6">Young leaves</tissue>
    </source>
</reference>
<dbReference type="Gene3D" id="3.20.20.80">
    <property type="entry name" value="Glycosidases"/>
    <property type="match status" value="1"/>
</dbReference>
<dbReference type="EMBL" id="CP133621">
    <property type="protein sequence ID" value="WMV51605.1"/>
    <property type="molecule type" value="Genomic_DNA"/>
</dbReference>
<comment type="similarity">
    <text evidence="1">Belongs to the glycosyl hydrolase 10 (cellulase F) family.</text>
</comment>
<organism evidence="6 7">
    <name type="scientific">Solanum verrucosum</name>
    <dbReference type="NCBI Taxonomy" id="315347"/>
    <lineage>
        <taxon>Eukaryota</taxon>
        <taxon>Viridiplantae</taxon>
        <taxon>Streptophyta</taxon>
        <taxon>Embryophyta</taxon>
        <taxon>Tracheophyta</taxon>
        <taxon>Spermatophyta</taxon>
        <taxon>Magnoliopsida</taxon>
        <taxon>eudicotyledons</taxon>
        <taxon>Gunneridae</taxon>
        <taxon>Pentapetalae</taxon>
        <taxon>asterids</taxon>
        <taxon>lamiids</taxon>
        <taxon>Solanales</taxon>
        <taxon>Solanaceae</taxon>
        <taxon>Solanoideae</taxon>
        <taxon>Solaneae</taxon>
        <taxon>Solanum</taxon>
    </lineage>
</organism>
<name>A0AAF0ZW73_SOLVR</name>
<dbReference type="InterPro" id="IPR017853">
    <property type="entry name" value="GH"/>
</dbReference>
<evidence type="ECO:0000256" key="1">
    <source>
        <dbReference type="ARBA" id="ARBA00007495"/>
    </source>
</evidence>
<dbReference type="PANTHER" id="PTHR31490">
    <property type="entry name" value="GLYCOSYL HYDROLASE"/>
    <property type="match status" value="1"/>
</dbReference>
<dbReference type="PROSITE" id="PS51760">
    <property type="entry name" value="GH10_2"/>
    <property type="match status" value="1"/>
</dbReference>
<sequence length="473" mass="53924">MIHVVDENGNSLPNAAVKIDQISTDFPFGTMIASTIVGNLSYQEWFVKRFKATVFENDLKWYKTEPLPGVFNYTIVDQMMQFVRKNKLLVRGHTMFWGNPTMIQDWVENMTVPQLQKAMDGRIKSVMSKYRNEFFHWDIINELLHFNFYEKKLGPNATLDMFKKVHRADPLVTLFLNEYNIVENCDPRINVDMYIEKFKELKKGGVKVAGIGLQSHFSAVNPAFMRAVLDKLATLKLPIWLTEVDVSNMYKQEEQAVYLEQILREAFSHPSVNGIMLWSALGRGGCYQMCLTDDKFQNLPTGDLIDQLLLKEWKTGTKRGKTNELGSYNFRGPSTPRRSWGVGQGHDEDLQVMNHEPAARPVDRLTVRGGQVVGHACTSCLQFGQSKHSLFDYVVVYLRCPSSTGELEEHSLVKIAPPNLSKVHLSYQKSYTTVKGGMKRVEKPRYYHGIPLNLGGFICRVCCGSLKTTINKA</sequence>
<dbReference type="PANTHER" id="PTHR31490:SF55">
    <property type="entry name" value="ENDO-1,4-BETA-XYLANASE A-LIKE"/>
    <property type="match status" value="1"/>
</dbReference>
<dbReference type="Proteomes" id="UP001234989">
    <property type="component" value="Chromosome 10"/>
</dbReference>
<proteinExistence type="inferred from homology"/>
<evidence type="ECO:0000256" key="2">
    <source>
        <dbReference type="ARBA" id="ARBA00022801"/>
    </source>
</evidence>
<protein>
    <recommendedName>
        <fullName evidence="5">GH10 domain-containing protein</fullName>
    </recommendedName>
</protein>
<accession>A0AAF0ZW73</accession>
<feature type="domain" description="GH10" evidence="5">
    <location>
        <begin position="13"/>
        <end position="308"/>
    </location>
</feature>
<evidence type="ECO:0000256" key="4">
    <source>
        <dbReference type="ARBA" id="ARBA00023326"/>
    </source>
</evidence>
<dbReference type="SUPFAM" id="SSF51445">
    <property type="entry name" value="(Trans)glycosidases"/>
    <property type="match status" value="1"/>
</dbReference>
<dbReference type="AlphaFoldDB" id="A0AAF0ZW73"/>
<keyword evidence="3" id="KW-0119">Carbohydrate metabolism</keyword>
<dbReference type="SMART" id="SM00633">
    <property type="entry name" value="Glyco_10"/>
    <property type="match status" value="1"/>
</dbReference>
<dbReference type="InterPro" id="IPR001000">
    <property type="entry name" value="GH10_dom"/>
</dbReference>
<dbReference type="GO" id="GO:0031176">
    <property type="term" value="F:endo-1,4-beta-xylanase activity"/>
    <property type="evidence" value="ECO:0007669"/>
    <property type="project" value="UniProtKB-ARBA"/>
</dbReference>
<evidence type="ECO:0000256" key="3">
    <source>
        <dbReference type="ARBA" id="ARBA00023277"/>
    </source>
</evidence>
<evidence type="ECO:0000259" key="5">
    <source>
        <dbReference type="PROSITE" id="PS51760"/>
    </source>
</evidence>
<keyword evidence="7" id="KW-1185">Reference proteome</keyword>